<evidence type="ECO:0000256" key="5">
    <source>
        <dbReference type="ARBA" id="ARBA00022840"/>
    </source>
</evidence>
<protein>
    <recommendedName>
        <fullName evidence="11">Acyl-activating enzyme 1, peroxisomal</fullName>
    </recommendedName>
</protein>
<dbReference type="GO" id="GO:0016874">
    <property type="term" value="F:ligase activity"/>
    <property type="evidence" value="ECO:0007669"/>
    <property type="project" value="UniProtKB-KW"/>
</dbReference>
<dbReference type="Pfam" id="PF00501">
    <property type="entry name" value="AMP-binding"/>
    <property type="match status" value="1"/>
</dbReference>
<evidence type="ECO:0000256" key="3">
    <source>
        <dbReference type="ARBA" id="ARBA00022598"/>
    </source>
</evidence>
<dbReference type="CDD" id="cd12118">
    <property type="entry name" value="ttLC_FACS_AEE21_like"/>
    <property type="match status" value="1"/>
</dbReference>
<reference evidence="9" key="2">
    <citation type="submission" date="2021-01" db="EMBL/GenBank/DDBJ databases">
        <authorList>
            <person name="Lovell J.T."/>
            <person name="Bentley N."/>
            <person name="Bhattarai G."/>
            <person name="Jenkins J.W."/>
            <person name="Sreedasyam A."/>
            <person name="Alarcon Y."/>
            <person name="Bock C."/>
            <person name="Boston L."/>
            <person name="Carlson J."/>
            <person name="Cervantes K."/>
            <person name="Clermont K."/>
            <person name="Krom N."/>
            <person name="Kubenka K."/>
            <person name="Mamidi S."/>
            <person name="Mattison C."/>
            <person name="Monteros M."/>
            <person name="Pisani C."/>
            <person name="Plott C."/>
            <person name="Rajasekar S."/>
            <person name="Rhein H.S."/>
            <person name="Rohla C."/>
            <person name="Song M."/>
            <person name="Hilaire R.S."/>
            <person name="Shu S."/>
            <person name="Wells L."/>
            <person name="Wang X."/>
            <person name="Webber J."/>
            <person name="Heerema R.J."/>
            <person name="Klein P."/>
            <person name="Conner P."/>
            <person name="Grauke L."/>
            <person name="Grimwood J."/>
            <person name="Schmutz J."/>
            <person name="Randall J.J."/>
        </authorList>
    </citation>
    <scope>NUCLEOTIDE SEQUENCE</scope>
    <source>
        <tissue evidence="9">Leaf</tissue>
    </source>
</reference>
<keyword evidence="10" id="KW-1185">Reference proteome</keyword>
<feature type="domain" description="AMP-binding enzyme C-terminal" evidence="7">
    <location>
        <begin position="474"/>
        <end position="553"/>
    </location>
</feature>
<dbReference type="GO" id="GO:0005829">
    <property type="term" value="C:cytosol"/>
    <property type="evidence" value="ECO:0007669"/>
    <property type="project" value="UniProtKB-SubCell"/>
</dbReference>
<evidence type="ECO:0000313" key="10">
    <source>
        <dbReference type="Proteomes" id="UP000811609"/>
    </source>
</evidence>
<comment type="similarity">
    <text evidence="2">Belongs to the ATP-dependent AMP-binding enzyme family.</text>
</comment>
<comment type="caution">
    <text evidence="8">The sequence shown here is derived from an EMBL/GenBank/DDBJ whole genome shotgun (WGS) entry which is preliminary data.</text>
</comment>
<dbReference type="InterPro" id="IPR042099">
    <property type="entry name" value="ANL_N_sf"/>
</dbReference>
<dbReference type="PANTHER" id="PTHR43859:SF11">
    <property type="entry name" value="4-COUMARATE--COA LIGASE"/>
    <property type="match status" value="1"/>
</dbReference>
<gene>
    <name evidence="8" type="ORF">CIPAW_06G145500</name>
    <name evidence="9" type="ORF">I3842_06G145900</name>
</gene>
<dbReference type="InterPro" id="IPR025110">
    <property type="entry name" value="AMP-bd_C"/>
</dbReference>
<evidence type="ECO:0000259" key="7">
    <source>
        <dbReference type="Pfam" id="PF13193"/>
    </source>
</evidence>
<organism evidence="8 10">
    <name type="scientific">Carya illinoinensis</name>
    <name type="common">Pecan</name>
    <dbReference type="NCBI Taxonomy" id="32201"/>
    <lineage>
        <taxon>Eukaryota</taxon>
        <taxon>Viridiplantae</taxon>
        <taxon>Streptophyta</taxon>
        <taxon>Embryophyta</taxon>
        <taxon>Tracheophyta</taxon>
        <taxon>Spermatophyta</taxon>
        <taxon>Magnoliopsida</taxon>
        <taxon>eudicotyledons</taxon>
        <taxon>Gunneridae</taxon>
        <taxon>Pentapetalae</taxon>
        <taxon>rosids</taxon>
        <taxon>fabids</taxon>
        <taxon>Fagales</taxon>
        <taxon>Juglandaceae</taxon>
        <taxon>Carya</taxon>
    </lineage>
</organism>
<dbReference type="GO" id="GO:0005524">
    <property type="term" value="F:ATP binding"/>
    <property type="evidence" value="ECO:0007669"/>
    <property type="project" value="UniProtKB-KW"/>
</dbReference>
<dbReference type="Pfam" id="PF13193">
    <property type="entry name" value="AMP-binding_C"/>
    <property type="match status" value="1"/>
</dbReference>
<dbReference type="InterPro" id="IPR020845">
    <property type="entry name" value="AMP-binding_CS"/>
</dbReference>
<dbReference type="EMBL" id="CM031830">
    <property type="protein sequence ID" value="KAG6709691.1"/>
    <property type="molecule type" value="Genomic_DNA"/>
</dbReference>
<comment type="subcellular location">
    <subcellularLocation>
        <location evidence="1">Cytoplasm</location>
        <location evidence="1">Cytosol</location>
    </subcellularLocation>
</comment>
<accession>A0A8T1QBX1</accession>
<evidence type="ECO:0000256" key="1">
    <source>
        <dbReference type="ARBA" id="ARBA00004514"/>
    </source>
</evidence>
<keyword evidence="4" id="KW-0547">Nucleotide-binding</keyword>
<dbReference type="OrthoDB" id="10253115at2759"/>
<dbReference type="Proteomes" id="UP000811246">
    <property type="component" value="Chromosome 6"/>
</dbReference>
<dbReference type="SUPFAM" id="SSF56801">
    <property type="entry name" value="Acetyl-CoA synthetase-like"/>
    <property type="match status" value="1"/>
</dbReference>
<evidence type="ECO:0000256" key="2">
    <source>
        <dbReference type="ARBA" id="ARBA00006432"/>
    </source>
</evidence>
<keyword evidence="3" id="KW-0436">Ligase</keyword>
<dbReference type="EMBL" id="CM031814">
    <property type="protein sequence ID" value="KAG6651901.1"/>
    <property type="molecule type" value="Genomic_DNA"/>
</dbReference>
<keyword evidence="5" id="KW-0067">ATP-binding</keyword>
<dbReference type="PROSITE" id="PS00455">
    <property type="entry name" value="AMP_BINDING"/>
    <property type="match status" value="1"/>
</dbReference>
<dbReference type="Gene3D" id="3.30.300.30">
    <property type="match status" value="1"/>
</dbReference>
<feature type="domain" description="AMP-dependent synthetase/ligase" evidence="6">
    <location>
        <begin position="20"/>
        <end position="423"/>
    </location>
</feature>
<dbReference type="EMBL" id="CM031830">
    <property type="protein sequence ID" value="KAG6709690.1"/>
    <property type="molecule type" value="Genomic_DNA"/>
</dbReference>
<evidence type="ECO:0008006" key="11">
    <source>
        <dbReference type="Google" id="ProtNLM"/>
    </source>
</evidence>
<evidence type="ECO:0000256" key="4">
    <source>
        <dbReference type="ARBA" id="ARBA00022741"/>
    </source>
</evidence>
<evidence type="ECO:0000313" key="9">
    <source>
        <dbReference type="EMBL" id="KAG6709690.1"/>
    </source>
</evidence>
<evidence type="ECO:0000259" key="6">
    <source>
        <dbReference type="Pfam" id="PF00501"/>
    </source>
</evidence>
<dbReference type="PANTHER" id="PTHR43859">
    <property type="entry name" value="ACYL-ACTIVATING ENZYME"/>
    <property type="match status" value="1"/>
</dbReference>
<dbReference type="InterPro" id="IPR000873">
    <property type="entry name" value="AMP-dep_synth/lig_dom"/>
</dbReference>
<reference evidence="8" key="1">
    <citation type="submission" date="2020-12" db="EMBL/GenBank/DDBJ databases">
        <title>WGS assembly of Carya illinoinensis cv. Pawnee.</title>
        <authorList>
            <person name="Platts A."/>
            <person name="Shu S."/>
            <person name="Wright S."/>
            <person name="Barry K."/>
            <person name="Edger P."/>
            <person name="Pires J.C."/>
            <person name="Schmutz J."/>
        </authorList>
    </citation>
    <scope>NUCLEOTIDE SEQUENCE</scope>
    <source>
        <tissue evidence="8">Leaf</tissue>
    </source>
</reference>
<sequence length="576" mass="62891">MEGVIQCSANYTPLSPISFLERAAIVYGDKVSMVYGTEKTSWKQTHQRCIKLASALVQFFGISPGDTVAAIAPNVPELYELHFGVPMAGAVLSALNTRIDATMLAFLLEQLEAKIIFIYFEFIEVVLEALNILSDRKGKPPVLQVVLVLIVESDQITAPSILLKETPAGCSLEYYNALLARGRADFEIVPLKNECDPISVNYTSGSTGIPKGAIYSHRAAYLNSLAAIFRSDMRQMPVFLWTVDMFRCNGWCFTWAMAALGGTNIFLRTELSSKPIFDAIYIHKVTHLCGAPTILNIIADAPATDHQRPLPSRVNITVAGALPAPQILMKVTELGFNVSHGYGMTEALGPAAILGPWERRLQYSSKLIMDEQTERIKGREGLHNLIMDGVDVKDPKTMKSIPCDGKTIGEVMLKGNAMMLGYLKNPKVAQEAFRDGWYHSGDLAIRHPDGFVQIKDRAKDIIISSGGEAISTLEVEAVLLSHPKVLNAAVVGRASCDGHLLGDQAPCAFVKLKKECGVCTAEEIIKFCGDRLPKYMAPHSVVFGDLPVNSTGKIQKFVLREKVNIAAGLALQKGLQ</sequence>
<proteinExistence type="inferred from homology"/>
<evidence type="ECO:0000313" key="8">
    <source>
        <dbReference type="EMBL" id="KAG6651901.1"/>
    </source>
</evidence>
<dbReference type="AlphaFoldDB" id="A0A8T1QBX1"/>
<dbReference type="Gene3D" id="3.40.50.12780">
    <property type="entry name" value="N-terminal domain of ligase-like"/>
    <property type="match status" value="1"/>
</dbReference>
<dbReference type="Proteomes" id="UP000811609">
    <property type="component" value="Chromosome 6"/>
</dbReference>
<dbReference type="InterPro" id="IPR045851">
    <property type="entry name" value="AMP-bd_C_sf"/>
</dbReference>
<name>A0A8T1QBX1_CARIL</name>